<protein>
    <submittedName>
        <fullName evidence="2">Spore coat polysaccharide synthesis</fullName>
    </submittedName>
</protein>
<dbReference type="RefSeq" id="WP_128674064.1">
    <property type="nucleotide sequence ID" value="NZ_CP124777.1"/>
</dbReference>
<dbReference type="Proteomes" id="UP000272490">
    <property type="component" value="Unassembled WGS sequence"/>
</dbReference>
<reference evidence="2 3" key="1">
    <citation type="submission" date="2018-11" db="EMBL/GenBank/DDBJ databases">
        <title>Genome sequencing of Lachnoanaerobaculum sp. KCOM 2030 (= ChDC B114).</title>
        <authorList>
            <person name="Kook J.-K."/>
            <person name="Park S.-N."/>
            <person name="Lim Y.K."/>
        </authorList>
    </citation>
    <scope>NUCLEOTIDE SEQUENCE [LARGE SCALE GENOMIC DNA]</scope>
    <source>
        <strain evidence="2 3">KCOM 2030</strain>
    </source>
</reference>
<evidence type="ECO:0000313" key="3">
    <source>
        <dbReference type="Proteomes" id="UP000272490"/>
    </source>
</evidence>
<dbReference type="Gene3D" id="2.60.120.10">
    <property type="entry name" value="Jelly Rolls"/>
    <property type="match status" value="1"/>
</dbReference>
<dbReference type="EMBL" id="RRCO01000003">
    <property type="protein sequence ID" value="RRJ25426.1"/>
    <property type="molecule type" value="Genomic_DNA"/>
</dbReference>
<dbReference type="SUPFAM" id="SSF51182">
    <property type="entry name" value="RmlC-like cupins"/>
    <property type="match status" value="1"/>
</dbReference>
<evidence type="ECO:0000313" key="2">
    <source>
        <dbReference type="EMBL" id="RRJ25426.1"/>
    </source>
</evidence>
<sequence>MLINILKPDFTFNDDRGTLVQLVHEGYNQINVVTSKKGVFRGGHYHKINREVFYIISGHFKFTAEKDGVVEEYDFKDGDMFEVLPYVMHSFDYLENTTLVAMYDKGVELADGGMDSYTS</sequence>
<evidence type="ECO:0000259" key="1">
    <source>
        <dbReference type="Pfam" id="PF14667"/>
    </source>
</evidence>
<proteinExistence type="predicted"/>
<gene>
    <name evidence="2" type="ORF">EHV10_07200</name>
</gene>
<dbReference type="InterPro" id="IPR029303">
    <property type="entry name" value="CapF_C"/>
</dbReference>
<name>A0A3P3QVX0_9FIRM</name>
<comment type="caution">
    <text evidence="2">The sequence shown here is derived from an EMBL/GenBank/DDBJ whole genome shotgun (WGS) entry which is preliminary data.</text>
</comment>
<accession>A0A3P3QVX0</accession>
<dbReference type="InterPro" id="IPR014710">
    <property type="entry name" value="RmlC-like_jellyroll"/>
</dbReference>
<dbReference type="InterPro" id="IPR011051">
    <property type="entry name" value="RmlC_Cupin_sf"/>
</dbReference>
<dbReference type="AlphaFoldDB" id="A0A3P3QVX0"/>
<organism evidence="2 3">
    <name type="scientific">Lachnoanaerobaculum gingivalis</name>
    <dbReference type="NCBI Taxonomy" id="2490855"/>
    <lineage>
        <taxon>Bacteria</taxon>
        <taxon>Bacillati</taxon>
        <taxon>Bacillota</taxon>
        <taxon>Clostridia</taxon>
        <taxon>Lachnospirales</taxon>
        <taxon>Lachnospiraceae</taxon>
        <taxon>Lachnoanaerobaculum</taxon>
    </lineage>
</organism>
<dbReference type="OrthoDB" id="2080697at2"/>
<feature type="domain" description="Capsular polysaccharide assembling protein CapF C-terminal" evidence="1">
    <location>
        <begin position="13"/>
        <end position="99"/>
    </location>
</feature>
<dbReference type="Pfam" id="PF14667">
    <property type="entry name" value="Polysacc_synt_C"/>
    <property type="match status" value="1"/>
</dbReference>
<keyword evidence="3" id="KW-1185">Reference proteome</keyword>